<evidence type="ECO:0000313" key="1">
    <source>
        <dbReference type="EMBL" id="MBB4609616.1"/>
    </source>
</evidence>
<reference evidence="2" key="2">
    <citation type="submission" date="2021-01" db="EMBL/GenBank/DDBJ databases">
        <title>Genome Sequencing of Type Strains.</title>
        <authorList>
            <person name="Lemaire J.F."/>
            <person name="Inderbitzin P."/>
            <person name="Collins S.B."/>
            <person name="Wespe N."/>
            <person name="Knight-Connoni V."/>
        </authorList>
    </citation>
    <scope>NUCLEOTIDE SEQUENCE</scope>
    <source>
        <strain evidence="2">DSM 14562</strain>
    </source>
</reference>
<evidence type="ECO:0000313" key="4">
    <source>
        <dbReference type="Proteomes" id="UP000704529"/>
    </source>
</evidence>
<evidence type="ECO:0000313" key="3">
    <source>
        <dbReference type="Proteomes" id="UP000584663"/>
    </source>
</evidence>
<name>A0AA40ZXU2_9SPHN</name>
<keyword evidence="3" id="KW-1185">Reference proteome</keyword>
<reference evidence="1 3" key="1">
    <citation type="submission" date="2020-08" db="EMBL/GenBank/DDBJ databases">
        <title>Genomic Encyclopedia of Type Strains, Phase IV (KMG-IV): sequencing the most valuable type-strain genomes for metagenomic binning, comparative biology and taxonomic classification.</title>
        <authorList>
            <person name="Goeker M."/>
        </authorList>
    </citation>
    <scope>NUCLEOTIDE SEQUENCE [LARGE SCALE GENOMIC DNA]</scope>
    <source>
        <strain evidence="1 3">DSM 14562</strain>
    </source>
</reference>
<comment type="caution">
    <text evidence="2">The sequence shown here is derived from an EMBL/GenBank/DDBJ whole genome shotgun (WGS) entry which is preliminary data.</text>
</comment>
<proteinExistence type="predicted"/>
<sequence>MLCDLDELYVAFGELRVARDRIARQLPEGCVLDTPEQTVLLPQLNELFLKVSRLTFDLRTLLDSQQPQRPIVVDITPERRW</sequence>
<evidence type="ECO:0000313" key="2">
    <source>
        <dbReference type="EMBL" id="MBN3557929.1"/>
    </source>
</evidence>
<accession>A0AA40ZXU2</accession>
<gene>
    <name evidence="1" type="ORF">GGQ89_001838</name>
    <name evidence="2" type="ORF">JYA60_06780</name>
</gene>
<organism evidence="2 4">
    <name type="scientific">Sphingomonas yabuuchiae</name>
    <dbReference type="NCBI Taxonomy" id="172044"/>
    <lineage>
        <taxon>Bacteria</taxon>
        <taxon>Pseudomonadati</taxon>
        <taxon>Pseudomonadota</taxon>
        <taxon>Alphaproteobacteria</taxon>
        <taxon>Sphingomonadales</taxon>
        <taxon>Sphingomonadaceae</taxon>
        <taxon>Sphingomonas</taxon>
    </lineage>
</organism>
<protein>
    <submittedName>
        <fullName evidence="2">Uncharacterized protein</fullName>
    </submittedName>
</protein>
<dbReference type="RefSeq" id="WP_184105535.1">
    <property type="nucleotide sequence ID" value="NZ_JACHNX010000006.1"/>
</dbReference>
<dbReference type="AlphaFoldDB" id="A0AA40ZXU2"/>
<dbReference type="EMBL" id="JAFHKU010000123">
    <property type="protein sequence ID" value="MBN3557929.1"/>
    <property type="molecule type" value="Genomic_DNA"/>
</dbReference>
<dbReference type="Proteomes" id="UP000584663">
    <property type="component" value="Unassembled WGS sequence"/>
</dbReference>
<dbReference type="Proteomes" id="UP000704529">
    <property type="component" value="Unassembled WGS sequence"/>
</dbReference>
<dbReference type="EMBL" id="JACHNX010000006">
    <property type="protein sequence ID" value="MBB4609616.1"/>
    <property type="molecule type" value="Genomic_DNA"/>
</dbReference>